<dbReference type="PROSITE" id="PS50050">
    <property type="entry name" value="TNFR_NGFR_2"/>
    <property type="match status" value="1"/>
</dbReference>
<feature type="region of interest" description="Disordered" evidence="10">
    <location>
        <begin position="194"/>
        <end position="275"/>
    </location>
</feature>
<evidence type="ECO:0000259" key="12">
    <source>
        <dbReference type="PROSITE" id="PS50050"/>
    </source>
</evidence>
<evidence type="ECO:0000256" key="9">
    <source>
        <dbReference type="PROSITE-ProRule" id="PRU00206"/>
    </source>
</evidence>
<keyword evidence="2 11" id="KW-0812">Transmembrane</keyword>
<dbReference type="GO" id="GO:0016020">
    <property type="term" value="C:membrane"/>
    <property type="evidence" value="ECO:0007669"/>
    <property type="project" value="UniProtKB-SubCell"/>
</dbReference>
<sequence>MFFLFLRRGMEKLSKMFNFTDPKHVKKLIKILAYIFMMKFSRREGDFRCRPPRTCKVLIVFIFILKLLQAANGSSCGYNEALQCSNSNSSDCSCVKCLVCPPGEGLYPQCGSRVLKNNTTMQCKPCKMGTYSDQRDFGSCRSCDPCARVGQETLRKCTATQNAICKKGSCIDGFQWDDMIKMCEQVPFTPSKHAQRSTISQKAMTVRPSTDQEGPILASSNTSGNVSGPNETVPTTMIKQRKTKPPQIIPTRTPSVKEQPILKSSNMTSKNESDSNEKVIKPIKEIITRTPDWAYYIIAFLCLLLLLFLCYMGFKNREKIKTRYLNPLYCSCKRFLVTDEQIEDPIETTPMHPDLGEEVELEEIVSSNGRRADMDQMQQGERAVQGPARSRSDEQDPQLMVDHAANSSPMEHRGEEATRKLNYDIPDLYAQKLKDIPDDLKCSISVKISKKVSGLKGWEEMGGLFDISKDTLEEVETRCSYGSQSKLPGQELFDLLVSSKPNLTVKEFIVKLKLIDREDVIDRIHEKWSKLVKGHT</sequence>
<dbReference type="GO" id="GO:0043123">
    <property type="term" value="P:positive regulation of canonical NF-kappaB signal transduction"/>
    <property type="evidence" value="ECO:0007669"/>
    <property type="project" value="InterPro"/>
</dbReference>
<keyword evidence="7" id="KW-0675">Receptor</keyword>
<dbReference type="InterPro" id="IPR047526">
    <property type="entry name" value="TNR19/27/EDAR"/>
</dbReference>
<dbReference type="Proteomes" id="UP000515163">
    <property type="component" value="Unplaced"/>
</dbReference>
<dbReference type="OrthoDB" id="5986591at2759"/>
<evidence type="ECO:0000256" key="7">
    <source>
        <dbReference type="ARBA" id="ARBA00023170"/>
    </source>
</evidence>
<dbReference type="RefSeq" id="XP_031574373.1">
    <property type="nucleotide sequence ID" value="XM_031718513.1"/>
</dbReference>
<feature type="transmembrane region" description="Helical" evidence="11">
    <location>
        <begin position="293"/>
        <end position="314"/>
    </location>
</feature>
<dbReference type="PANTHER" id="PTHR12120">
    <property type="entry name" value="TNFR-CYS DOMAIN-CONTAINING PROTEIN"/>
    <property type="match status" value="1"/>
</dbReference>
<dbReference type="CDD" id="cd00185">
    <property type="entry name" value="TNFRSF"/>
    <property type="match status" value="1"/>
</dbReference>
<evidence type="ECO:0000313" key="14">
    <source>
        <dbReference type="RefSeq" id="XP_031574373.1"/>
    </source>
</evidence>
<reference evidence="14" key="1">
    <citation type="submission" date="2025-08" db="UniProtKB">
        <authorList>
            <consortium name="RefSeq"/>
        </authorList>
    </citation>
    <scope>IDENTIFICATION</scope>
    <source>
        <tissue evidence="14">Tentacle</tissue>
    </source>
</reference>
<feature type="compositionally biased region" description="Polar residues" evidence="10">
    <location>
        <begin position="196"/>
        <end position="238"/>
    </location>
</feature>
<evidence type="ECO:0000256" key="6">
    <source>
        <dbReference type="ARBA" id="ARBA00023157"/>
    </source>
</evidence>
<evidence type="ECO:0000256" key="10">
    <source>
        <dbReference type="SAM" id="MobiDB-lite"/>
    </source>
</evidence>
<dbReference type="GO" id="GO:0046330">
    <property type="term" value="P:positive regulation of JNK cascade"/>
    <property type="evidence" value="ECO:0007669"/>
    <property type="project" value="InterPro"/>
</dbReference>
<dbReference type="Gene3D" id="1.10.533.10">
    <property type="entry name" value="Death Domain, Fas"/>
    <property type="match status" value="1"/>
</dbReference>
<dbReference type="SMART" id="SM00208">
    <property type="entry name" value="TNFR"/>
    <property type="match status" value="1"/>
</dbReference>
<feature type="compositionally biased region" description="Polar residues" evidence="10">
    <location>
        <begin position="250"/>
        <end position="270"/>
    </location>
</feature>
<evidence type="ECO:0000256" key="2">
    <source>
        <dbReference type="ARBA" id="ARBA00022692"/>
    </source>
</evidence>
<organism evidence="13 14">
    <name type="scientific">Actinia tenebrosa</name>
    <name type="common">Australian red waratah sea anemone</name>
    <dbReference type="NCBI Taxonomy" id="6105"/>
    <lineage>
        <taxon>Eukaryota</taxon>
        <taxon>Metazoa</taxon>
        <taxon>Cnidaria</taxon>
        <taxon>Anthozoa</taxon>
        <taxon>Hexacorallia</taxon>
        <taxon>Actiniaria</taxon>
        <taxon>Actiniidae</taxon>
        <taxon>Actinia</taxon>
    </lineage>
</organism>
<keyword evidence="3" id="KW-0677">Repeat</keyword>
<dbReference type="Pfam" id="PF00020">
    <property type="entry name" value="TNFR_c6"/>
    <property type="match status" value="1"/>
</dbReference>
<keyword evidence="13" id="KW-1185">Reference proteome</keyword>
<gene>
    <name evidence="14" type="primary">LOC116308138</name>
</gene>
<evidence type="ECO:0000256" key="4">
    <source>
        <dbReference type="ARBA" id="ARBA00022989"/>
    </source>
</evidence>
<dbReference type="InterPro" id="IPR011029">
    <property type="entry name" value="DEATH-like_dom_sf"/>
</dbReference>
<comment type="subcellular location">
    <subcellularLocation>
        <location evidence="1">Membrane</location>
        <topology evidence="1">Single-pass membrane protein</topology>
    </subcellularLocation>
</comment>
<feature type="repeat" description="TNFR-Cys" evidence="9">
    <location>
        <begin position="125"/>
        <end position="165"/>
    </location>
</feature>
<evidence type="ECO:0000256" key="5">
    <source>
        <dbReference type="ARBA" id="ARBA00023136"/>
    </source>
</evidence>
<evidence type="ECO:0000256" key="3">
    <source>
        <dbReference type="ARBA" id="ARBA00022737"/>
    </source>
</evidence>
<dbReference type="InterPro" id="IPR001368">
    <property type="entry name" value="TNFR/NGFR_Cys_rich_reg"/>
</dbReference>
<dbReference type="KEGG" id="aten:116308138"/>
<dbReference type="Gene3D" id="2.10.50.10">
    <property type="entry name" value="Tumor Necrosis Factor Receptor, subunit A, domain 2"/>
    <property type="match status" value="1"/>
</dbReference>
<keyword evidence="4 11" id="KW-1133">Transmembrane helix</keyword>
<keyword evidence="6" id="KW-1015">Disulfide bond</keyword>
<dbReference type="PROSITE" id="PS00652">
    <property type="entry name" value="TNFR_NGFR_1"/>
    <property type="match status" value="1"/>
</dbReference>
<dbReference type="InParanoid" id="A0A6P8J9E4"/>
<keyword evidence="5 11" id="KW-0472">Membrane</keyword>
<evidence type="ECO:0000256" key="11">
    <source>
        <dbReference type="SAM" id="Phobius"/>
    </source>
</evidence>
<accession>A0A6P8J9E4</accession>
<feature type="region of interest" description="Disordered" evidence="10">
    <location>
        <begin position="374"/>
        <end position="397"/>
    </location>
</feature>
<dbReference type="GeneID" id="116308138"/>
<dbReference type="PANTHER" id="PTHR12120:SF10">
    <property type="entry name" value="TNFR-CYS DOMAIN-CONTAINING PROTEIN"/>
    <property type="match status" value="1"/>
</dbReference>
<keyword evidence="8" id="KW-0325">Glycoprotein</keyword>
<evidence type="ECO:0000256" key="1">
    <source>
        <dbReference type="ARBA" id="ARBA00004167"/>
    </source>
</evidence>
<protein>
    <submittedName>
        <fullName evidence="14">Uncharacterized protein LOC116308138 isoform X1</fullName>
    </submittedName>
</protein>
<dbReference type="AlphaFoldDB" id="A0A6P8J9E4"/>
<proteinExistence type="predicted"/>
<comment type="caution">
    <text evidence="9">Lacks conserved residue(s) required for the propagation of feature annotation.</text>
</comment>
<dbReference type="GO" id="GO:0038023">
    <property type="term" value="F:signaling receptor activity"/>
    <property type="evidence" value="ECO:0007669"/>
    <property type="project" value="InterPro"/>
</dbReference>
<evidence type="ECO:0000256" key="8">
    <source>
        <dbReference type="ARBA" id="ARBA00023180"/>
    </source>
</evidence>
<name>A0A6P8J9E4_ACTTE</name>
<evidence type="ECO:0000313" key="13">
    <source>
        <dbReference type="Proteomes" id="UP000515163"/>
    </source>
</evidence>
<feature type="domain" description="TNFR-Cys" evidence="12">
    <location>
        <begin position="125"/>
        <end position="165"/>
    </location>
</feature>